<dbReference type="InterPro" id="IPR023395">
    <property type="entry name" value="MCP_dom_sf"/>
</dbReference>
<keyword evidence="9 10" id="KW-0472">Membrane</keyword>
<keyword evidence="13" id="KW-1185">Reference proteome</keyword>
<evidence type="ECO:0000256" key="3">
    <source>
        <dbReference type="ARBA" id="ARBA00022448"/>
    </source>
</evidence>
<dbReference type="PANTHER" id="PTHR45683">
    <property type="entry name" value="MITOCHONDRIAL NICOTINAMIDE ADENINE DINUCLEOTIDE TRANSPORTER 1-RELATED-RELATED"/>
    <property type="match status" value="1"/>
</dbReference>
<evidence type="ECO:0000256" key="1">
    <source>
        <dbReference type="ARBA" id="ARBA00004448"/>
    </source>
</evidence>
<keyword evidence="3 11" id="KW-0813">Transport</keyword>
<keyword evidence="8" id="KW-0496">Mitochondrion</keyword>
<evidence type="ECO:0000256" key="9">
    <source>
        <dbReference type="ARBA" id="ARBA00023136"/>
    </source>
</evidence>
<evidence type="ECO:0000256" key="4">
    <source>
        <dbReference type="ARBA" id="ARBA00022692"/>
    </source>
</evidence>
<dbReference type="Pfam" id="PF00153">
    <property type="entry name" value="Mito_carr"/>
    <property type="match status" value="3"/>
</dbReference>
<dbReference type="PRINTS" id="PR00926">
    <property type="entry name" value="MITOCARRIER"/>
</dbReference>
<evidence type="ECO:0000256" key="5">
    <source>
        <dbReference type="ARBA" id="ARBA00022737"/>
    </source>
</evidence>
<feature type="repeat" description="Solcar" evidence="10">
    <location>
        <begin position="211"/>
        <end position="301"/>
    </location>
</feature>
<evidence type="ECO:0000256" key="10">
    <source>
        <dbReference type="PROSITE-ProRule" id="PRU00282"/>
    </source>
</evidence>
<dbReference type="Proteomes" id="UP000054342">
    <property type="component" value="Unassembled WGS sequence"/>
</dbReference>
<dbReference type="RefSeq" id="XP_013318034.1">
    <property type="nucleotide sequence ID" value="XM_013462580.1"/>
</dbReference>
<feature type="repeat" description="Solcar" evidence="10">
    <location>
        <begin position="114"/>
        <end position="201"/>
    </location>
</feature>
<comment type="similarity">
    <text evidence="2 11">Belongs to the mitochondrial carrier (TC 2.A.29) family.</text>
</comment>
<evidence type="ECO:0000313" key="12">
    <source>
        <dbReference type="EMBL" id="KIW57450.1"/>
    </source>
</evidence>
<dbReference type="InterPro" id="IPR002067">
    <property type="entry name" value="MCP"/>
</dbReference>
<comment type="subcellular location">
    <subcellularLocation>
        <location evidence="1">Mitochondrion inner membrane</location>
        <topology evidence="1">Multi-pass membrane protein</topology>
    </subcellularLocation>
</comment>
<evidence type="ECO:0000256" key="2">
    <source>
        <dbReference type="ARBA" id="ARBA00006375"/>
    </source>
</evidence>
<reference evidence="12 13" key="1">
    <citation type="submission" date="2015-01" db="EMBL/GenBank/DDBJ databases">
        <title>The Genome Sequence of Exophiala xenobiotica CBS118157.</title>
        <authorList>
            <consortium name="The Broad Institute Genomics Platform"/>
            <person name="Cuomo C."/>
            <person name="de Hoog S."/>
            <person name="Gorbushina A."/>
            <person name="Stielow B."/>
            <person name="Teixiera M."/>
            <person name="Abouelleil A."/>
            <person name="Chapman S.B."/>
            <person name="Priest M."/>
            <person name="Young S.K."/>
            <person name="Wortman J."/>
            <person name="Nusbaum C."/>
            <person name="Birren B."/>
        </authorList>
    </citation>
    <scope>NUCLEOTIDE SEQUENCE [LARGE SCALE GENOMIC DNA]</scope>
    <source>
        <strain evidence="12 13">CBS 118157</strain>
    </source>
</reference>
<evidence type="ECO:0000256" key="8">
    <source>
        <dbReference type="ARBA" id="ARBA00023128"/>
    </source>
</evidence>
<dbReference type="FunFam" id="1.50.40.10:FF:000102">
    <property type="entry name" value="Folate carrier protein Flx1"/>
    <property type="match status" value="1"/>
</dbReference>
<dbReference type="EMBL" id="KN847319">
    <property type="protein sequence ID" value="KIW57450.1"/>
    <property type="molecule type" value="Genomic_DNA"/>
</dbReference>
<dbReference type="GeneID" id="25327909"/>
<feature type="repeat" description="Solcar" evidence="10">
    <location>
        <begin position="11"/>
        <end position="101"/>
    </location>
</feature>
<dbReference type="InterPro" id="IPR044712">
    <property type="entry name" value="SLC25A32-like"/>
</dbReference>
<name>A0A0D2ERS8_9EURO</name>
<dbReference type="PROSITE" id="PS50920">
    <property type="entry name" value="SOLCAR"/>
    <property type="match status" value="3"/>
</dbReference>
<keyword evidence="7" id="KW-1133">Transmembrane helix</keyword>
<evidence type="ECO:0000256" key="7">
    <source>
        <dbReference type="ARBA" id="ARBA00022989"/>
    </source>
</evidence>
<gene>
    <name evidence="12" type="ORF">PV05_06001</name>
</gene>
<proteinExistence type="inferred from homology"/>
<evidence type="ECO:0000313" key="13">
    <source>
        <dbReference type="Proteomes" id="UP000054342"/>
    </source>
</evidence>
<dbReference type="AlphaFoldDB" id="A0A0D2ERS8"/>
<protein>
    <submittedName>
        <fullName evidence="12">Uncharacterized protein</fullName>
    </submittedName>
</protein>
<dbReference type="STRING" id="348802.A0A0D2ERS8"/>
<sequence>MTSSSPSHGLSPASIETIAGLTAGLVSTIIVHPLDIIKTRLQVDTSAHPLLNSSRAVFRDILRNEGPSRIAALYRGLTPNLVGNSAGWALYFLWYREGQDVVRKLRGYTPDQQLTSLDYLSASAGAGMLSAILTNPIWVIKTRMLSTSASQAGAYPGMISGLHTIIKTEGIRGLFHGMTPSLFGVSHGALYFVAYEKLKLRRRQTKKDQPLSNADTLIASSMSKIFAGVVTYPHQVVRARLQTYTANDGTQIRRPGVMGLIKRIWHNEGVVGFYKGLFPNLLRVVPSTCVTFLVYENARWSLPRIFGSQDDVTALGVAGNRKGSL</sequence>
<accession>A0A0D2ERS8</accession>
<dbReference type="GO" id="GO:0005743">
    <property type="term" value="C:mitochondrial inner membrane"/>
    <property type="evidence" value="ECO:0007669"/>
    <property type="project" value="UniProtKB-SubCell"/>
</dbReference>
<dbReference type="OrthoDB" id="428293at2759"/>
<evidence type="ECO:0000256" key="6">
    <source>
        <dbReference type="ARBA" id="ARBA00022792"/>
    </source>
</evidence>
<keyword evidence="5" id="KW-0677">Repeat</keyword>
<dbReference type="SUPFAM" id="SSF103506">
    <property type="entry name" value="Mitochondrial carrier"/>
    <property type="match status" value="1"/>
</dbReference>
<dbReference type="Gene3D" id="1.50.40.10">
    <property type="entry name" value="Mitochondrial carrier domain"/>
    <property type="match status" value="1"/>
</dbReference>
<dbReference type="GO" id="GO:0015215">
    <property type="term" value="F:nucleotide transmembrane transporter activity"/>
    <property type="evidence" value="ECO:0007669"/>
    <property type="project" value="UniProtKB-ARBA"/>
</dbReference>
<dbReference type="InterPro" id="IPR018108">
    <property type="entry name" value="MCP_transmembrane"/>
</dbReference>
<keyword evidence="6" id="KW-0999">Mitochondrion inner membrane</keyword>
<evidence type="ECO:0000256" key="11">
    <source>
        <dbReference type="RuleBase" id="RU000488"/>
    </source>
</evidence>
<organism evidence="12 13">
    <name type="scientific">Exophiala xenobiotica</name>
    <dbReference type="NCBI Taxonomy" id="348802"/>
    <lineage>
        <taxon>Eukaryota</taxon>
        <taxon>Fungi</taxon>
        <taxon>Dikarya</taxon>
        <taxon>Ascomycota</taxon>
        <taxon>Pezizomycotina</taxon>
        <taxon>Eurotiomycetes</taxon>
        <taxon>Chaetothyriomycetidae</taxon>
        <taxon>Chaetothyriales</taxon>
        <taxon>Herpotrichiellaceae</taxon>
        <taxon>Exophiala</taxon>
    </lineage>
</organism>
<dbReference type="HOGENOM" id="CLU_015166_6_4_1"/>
<keyword evidence="4 10" id="KW-0812">Transmembrane</keyword>